<dbReference type="EMBL" id="JAJSOW010000106">
    <property type="protein sequence ID" value="KAI9160919.1"/>
    <property type="molecule type" value="Genomic_DNA"/>
</dbReference>
<dbReference type="PANTHER" id="PTHR31325">
    <property type="entry name" value="OS01G0798800 PROTEIN-RELATED"/>
    <property type="match status" value="1"/>
</dbReference>
<proteinExistence type="predicted"/>
<feature type="domain" description="DUF4220" evidence="1">
    <location>
        <begin position="32"/>
        <end position="106"/>
    </location>
</feature>
<protein>
    <recommendedName>
        <fullName evidence="1">DUF4220 domain-containing protein</fullName>
    </recommendedName>
</protein>
<gene>
    <name evidence="2" type="ORF">LWI28_012802</name>
</gene>
<comment type="caution">
    <text evidence="2">The sequence shown here is derived from an EMBL/GenBank/DDBJ whole genome shotgun (WGS) entry which is preliminary data.</text>
</comment>
<reference evidence="2" key="2">
    <citation type="submission" date="2023-02" db="EMBL/GenBank/DDBJ databases">
        <authorList>
            <person name="Swenson N.G."/>
            <person name="Wegrzyn J.L."/>
            <person name="Mcevoy S.L."/>
        </authorList>
    </citation>
    <scope>NUCLEOTIDE SEQUENCE</scope>
    <source>
        <strain evidence="2">91603</strain>
        <tissue evidence="2">Leaf</tissue>
    </source>
</reference>
<dbReference type="Pfam" id="PF13968">
    <property type="entry name" value="DUF4220"/>
    <property type="match status" value="1"/>
</dbReference>
<sequence>MVIIGLIFKLLLGILGRQRKHNKMLLVRVLVWSAYITADSIAKFALGILLNNLTEIHDDPNTRLLDANTQLTAFWAPLLLFHLGGPDTVTAYALEDNELWSRHLFMQE</sequence>
<evidence type="ECO:0000259" key="1">
    <source>
        <dbReference type="Pfam" id="PF13968"/>
    </source>
</evidence>
<name>A0AAD5IHI4_ACENE</name>
<dbReference type="InterPro" id="IPR025315">
    <property type="entry name" value="DUF4220"/>
</dbReference>
<reference evidence="2" key="1">
    <citation type="journal article" date="2022" name="Plant J.">
        <title>Strategies of tolerance reflected in two North American maple genomes.</title>
        <authorList>
            <person name="McEvoy S.L."/>
            <person name="Sezen U.U."/>
            <person name="Trouern-Trend A."/>
            <person name="McMahon S.M."/>
            <person name="Schaberg P.G."/>
            <person name="Yang J."/>
            <person name="Wegrzyn J.L."/>
            <person name="Swenson N.G."/>
        </authorList>
    </citation>
    <scope>NUCLEOTIDE SEQUENCE</scope>
    <source>
        <strain evidence="2">91603</strain>
    </source>
</reference>
<dbReference type="AlphaFoldDB" id="A0AAD5IHI4"/>
<evidence type="ECO:0000313" key="2">
    <source>
        <dbReference type="EMBL" id="KAI9160919.1"/>
    </source>
</evidence>
<evidence type="ECO:0000313" key="3">
    <source>
        <dbReference type="Proteomes" id="UP001064489"/>
    </source>
</evidence>
<accession>A0AAD5IHI4</accession>
<organism evidence="2 3">
    <name type="scientific">Acer negundo</name>
    <name type="common">Box elder</name>
    <dbReference type="NCBI Taxonomy" id="4023"/>
    <lineage>
        <taxon>Eukaryota</taxon>
        <taxon>Viridiplantae</taxon>
        <taxon>Streptophyta</taxon>
        <taxon>Embryophyta</taxon>
        <taxon>Tracheophyta</taxon>
        <taxon>Spermatophyta</taxon>
        <taxon>Magnoliopsida</taxon>
        <taxon>eudicotyledons</taxon>
        <taxon>Gunneridae</taxon>
        <taxon>Pentapetalae</taxon>
        <taxon>rosids</taxon>
        <taxon>malvids</taxon>
        <taxon>Sapindales</taxon>
        <taxon>Sapindaceae</taxon>
        <taxon>Hippocastanoideae</taxon>
        <taxon>Acereae</taxon>
        <taxon>Acer</taxon>
    </lineage>
</organism>
<keyword evidence="3" id="KW-1185">Reference proteome</keyword>
<dbReference type="Proteomes" id="UP001064489">
    <property type="component" value="Chromosome 2"/>
</dbReference>